<dbReference type="CDD" id="cd15482">
    <property type="entry name" value="Sialidase_non-viral"/>
    <property type="match status" value="1"/>
</dbReference>
<protein>
    <submittedName>
        <fullName evidence="1">BNR repeat, putative</fullName>
    </submittedName>
</protein>
<dbReference type="Gene3D" id="2.120.10.10">
    <property type="match status" value="1"/>
</dbReference>
<comment type="caution">
    <text evidence="1">The sequence shown here is derived from an EMBL/GenBank/DDBJ whole genome shotgun (WGS) entry which is preliminary data.</text>
</comment>
<organism evidence="1 2">
    <name type="scientific">Sulfitobacter indolifex HEL-45</name>
    <dbReference type="NCBI Taxonomy" id="391624"/>
    <lineage>
        <taxon>Bacteria</taxon>
        <taxon>Pseudomonadati</taxon>
        <taxon>Pseudomonadota</taxon>
        <taxon>Alphaproteobacteria</taxon>
        <taxon>Rhodobacterales</taxon>
        <taxon>Roseobacteraceae</taxon>
        <taxon>Sulfitobacter</taxon>
    </lineage>
</organism>
<name>A0ABM9X8J0_9RHOB</name>
<evidence type="ECO:0000313" key="1">
    <source>
        <dbReference type="EMBL" id="EDQ05823.1"/>
    </source>
</evidence>
<dbReference type="Proteomes" id="UP000003257">
    <property type="component" value="Unassembled WGS sequence"/>
</dbReference>
<dbReference type="EMBL" id="ABID01000001">
    <property type="protein sequence ID" value="EDQ05823.1"/>
    <property type="molecule type" value="Genomic_DNA"/>
</dbReference>
<dbReference type="RefSeq" id="WP_007117893.1">
    <property type="nucleotide sequence ID" value="NZ_ABID01000001.1"/>
</dbReference>
<sequence length="436" mass="47091">MQPRQAIDEQSHHCETGAQRDQGRSVWRACLLVGLGISASVASLGHAEEASPFSIRAIDTPVGPNAREPSLAALGDDRIVMSWTEVDGADAAVRMAVLENSEWSPARTVHQSEKMFVNWADFFSVVALSDGTLAAHWLELNGPGSYQYDVNIAFSSDEGRSWTAPILPHDDRSQREHGFVSLIPDAIGGLTALWLDGQAYDNQADDDSFVNAMQVRARRITPDGTMGPESLLDERACTCCQTSAVRIDTDDIIAVYRDRTAEEIRDISVVRMNGEVWSKPENIHADGWELAGCPVNGPAIDALEKDVAVIWFTAAKGDPNVKISFSDDGGVQFDEPLPLNLGAPGGRVDVLQMVDGTALALWMEYAQVGEAIIMCRVSPKTGCTSPTTLHINSGRESIGFPRMVRKAGGAYVAWTGSADNLNGSTTIRLIEVAIVP</sequence>
<evidence type="ECO:0000313" key="2">
    <source>
        <dbReference type="Proteomes" id="UP000003257"/>
    </source>
</evidence>
<keyword evidence="2" id="KW-1185">Reference proteome</keyword>
<accession>A0ABM9X8J0</accession>
<dbReference type="InterPro" id="IPR036278">
    <property type="entry name" value="Sialidase_sf"/>
</dbReference>
<proteinExistence type="predicted"/>
<reference evidence="1 2" key="1">
    <citation type="submission" date="2007-11" db="EMBL/GenBank/DDBJ databases">
        <authorList>
            <person name="Wagner-Dobler I."/>
            <person name="Ferriera S."/>
            <person name="Johnson J."/>
            <person name="Kravitz S."/>
            <person name="Beeson K."/>
            <person name="Sutton G."/>
            <person name="Rogers Y.-H."/>
            <person name="Friedman R."/>
            <person name="Frazier M."/>
            <person name="Venter J.C."/>
        </authorList>
    </citation>
    <scope>NUCLEOTIDE SEQUENCE [LARGE SCALE GENOMIC DNA]</scope>
    <source>
        <strain evidence="1 2">HEL-45</strain>
    </source>
</reference>
<dbReference type="SUPFAM" id="SSF50939">
    <property type="entry name" value="Sialidases"/>
    <property type="match status" value="1"/>
</dbReference>
<gene>
    <name evidence="1" type="ORF">OIHEL45_03395</name>
</gene>